<comment type="caution">
    <text evidence="2">The sequence shown here is derived from an EMBL/GenBank/DDBJ whole genome shotgun (WGS) entry which is preliminary data.</text>
</comment>
<dbReference type="RefSeq" id="WP_211291090.1">
    <property type="nucleotide sequence ID" value="NZ_PTJD01000008.1"/>
</dbReference>
<dbReference type="Gene3D" id="3.90.1150.10">
    <property type="entry name" value="Aspartate Aminotransferase, domain 1"/>
    <property type="match status" value="1"/>
</dbReference>
<dbReference type="PANTHER" id="PTHR43586:SF21">
    <property type="entry name" value="PYRIDOXAL PHOSPHATE (PLP)-DEPENDENT ASPARTATE AMINOTRANSFERASE SUPERFAMILY"/>
    <property type="match status" value="1"/>
</dbReference>
<dbReference type="PANTHER" id="PTHR43586">
    <property type="entry name" value="CYSTEINE DESULFURASE"/>
    <property type="match status" value="1"/>
</dbReference>
<evidence type="ECO:0000313" key="3">
    <source>
        <dbReference type="Proteomes" id="UP000239485"/>
    </source>
</evidence>
<feature type="domain" description="Aminotransferase class V" evidence="1">
    <location>
        <begin position="23"/>
        <end position="306"/>
    </location>
</feature>
<name>A0A2S6IJ02_9ACTN</name>
<protein>
    <submittedName>
        <fullName evidence="2">Selenocysteine lyase/cysteine desulfurase</fullName>
    </submittedName>
</protein>
<dbReference type="EMBL" id="PTJD01000008">
    <property type="protein sequence ID" value="PPK94202.1"/>
    <property type="molecule type" value="Genomic_DNA"/>
</dbReference>
<sequence>MTTPDPTAALAAAASTVAARRGYLATASTGLPSQAVLAAVQNALAAWAGGRLGPEEAVALVERARGLFARLLATTPDRVAAGSQASVAVGVVAACVPDGGRVLCAEGDYTSLTWPFAAHAHRGVRVETAPLAHLPEVLAAGRHDWVAVSAVQSADGRVLDLARLRAAAAEAGARVLLDTTQAVGWLPLRADTADVTVTSLYKWVPAPRGACLTTFGERALAELRPSAAAARAAAEGSDPFYGWPPRLRPDARRFDVAPAWAAWAGAVPALETALALGVEAVHAHDVRLADALLQALGSPPAGSAVVSVPASEAARAALAAAGLRTSLRGGRVRLAFHWWNDEEDVELAATALRAR</sequence>
<dbReference type="GO" id="GO:0016829">
    <property type="term" value="F:lyase activity"/>
    <property type="evidence" value="ECO:0007669"/>
    <property type="project" value="UniProtKB-KW"/>
</dbReference>
<keyword evidence="3" id="KW-1185">Reference proteome</keyword>
<organism evidence="2 3">
    <name type="scientific">Kineococcus xinjiangensis</name>
    <dbReference type="NCBI Taxonomy" id="512762"/>
    <lineage>
        <taxon>Bacteria</taxon>
        <taxon>Bacillati</taxon>
        <taxon>Actinomycetota</taxon>
        <taxon>Actinomycetes</taxon>
        <taxon>Kineosporiales</taxon>
        <taxon>Kineosporiaceae</taxon>
        <taxon>Kineococcus</taxon>
    </lineage>
</organism>
<dbReference type="Pfam" id="PF00266">
    <property type="entry name" value="Aminotran_5"/>
    <property type="match status" value="1"/>
</dbReference>
<dbReference type="InterPro" id="IPR015422">
    <property type="entry name" value="PyrdxlP-dep_Trfase_small"/>
</dbReference>
<evidence type="ECO:0000259" key="1">
    <source>
        <dbReference type="Pfam" id="PF00266"/>
    </source>
</evidence>
<dbReference type="Gene3D" id="3.40.640.10">
    <property type="entry name" value="Type I PLP-dependent aspartate aminotransferase-like (Major domain)"/>
    <property type="match status" value="1"/>
</dbReference>
<evidence type="ECO:0000313" key="2">
    <source>
        <dbReference type="EMBL" id="PPK94202.1"/>
    </source>
</evidence>
<dbReference type="AlphaFoldDB" id="A0A2S6IJ02"/>
<dbReference type="InterPro" id="IPR015421">
    <property type="entry name" value="PyrdxlP-dep_Trfase_major"/>
</dbReference>
<gene>
    <name evidence="2" type="ORF">CLV92_108103</name>
</gene>
<keyword evidence="2" id="KW-0456">Lyase</keyword>
<proteinExistence type="predicted"/>
<dbReference type="SUPFAM" id="SSF53383">
    <property type="entry name" value="PLP-dependent transferases"/>
    <property type="match status" value="1"/>
</dbReference>
<dbReference type="Proteomes" id="UP000239485">
    <property type="component" value="Unassembled WGS sequence"/>
</dbReference>
<dbReference type="InterPro" id="IPR015424">
    <property type="entry name" value="PyrdxlP-dep_Trfase"/>
</dbReference>
<dbReference type="InterPro" id="IPR000192">
    <property type="entry name" value="Aminotrans_V_dom"/>
</dbReference>
<reference evidence="2 3" key="1">
    <citation type="submission" date="2018-02" db="EMBL/GenBank/DDBJ databases">
        <title>Genomic Encyclopedia of Archaeal and Bacterial Type Strains, Phase II (KMG-II): from individual species to whole genera.</title>
        <authorList>
            <person name="Goeker M."/>
        </authorList>
    </citation>
    <scope>NUCLEOTIDE SEQUENCE [LARGE SCALE GENOMIC DNA]</scope>
    <source>
        <strain evidence="2 3">DSM 22857</strain>
    </source>
</reference>
<accession>A0A2S6IJ02</accession>